<evidence type="ECO:0000256" key="1">
    <source>
        <dbReference type="ARBA" id="ARBA00022722"/>
    </source>
</evidence>
<dbReference type="GO" id="GO:0004519">
    <property type="term" value="F:endonuclease activity"/>
    <property type="evidence" value="ECO:0007669"/>
    <property type="project" value="UniProtKB-KW"/>
</dbReference>
<dbReference type="AlphaFoldDB" id="A0A3M0MVL6"/>
<sequence>MPVCAPRICSCGKVVPSGAICPCVAKRAAERKARFDKTRPNSSQRGYTGAWEKARKAFLARYPRCAYCGAPAAVVDHQTPHRGDRTLFWDKANWQPLCTPCHSGAKQREERRQYRKVIQ</sequence>
<dbReference type="GO" id="GO:0016787">
    <property type="term" value="F:hydrolase activity"/>
    <property type="evidence" value="ECO:0007669"/>
    <property type="project" value="UniProtKB-KW"/>
</dbReference>
<keyword evidence="1" id="KW-0540">Nuclease</keyword>
<evidence type="ECO:0000256" key="3">
    <source>
        <dbReference type="ARBA" id="ARBA00038412"/>
    </source>
</evidence>
<dbReference type="PANTHER" id="PTHR41286:SF1">
    <property type="entry name" value="HNH NUCLEASE YAJD-RELATED"/>
    <property type="match status" value="1"/>
</dbReference>
<dbReference type="GO" id="GO:0005829">
    <property type="term" value="C:cytosol"/>
    <property type="evidence" value="ECO:0007669"/>
    <property type="project" value="TreeGrafter"/>
</dbReference>
<dbReference type="EMBL" id="QOKZ01000003">
    <property type="protein sequence ID" value="RMC35367.1"/>
    <property type="molecule type" value="Genomic_DNA"/>
</dbReference>
<dbReference type="InterPro" id="IPR003615">
    <property type="entry name" value="HNH_nuc"/>
</dbReference>
<dbReference type="RefSeq" id="WP_122111992.1">
    <property type="nucleotide sequence ID" value="NZ_QOKZ01000003.1"/>
</dbReference>
<evidence type="ECO:0000256" key="4">
    <source>
        <dbReference type="ARBA" id="ARBA00040194"/>
    </source>
</evidence>
<keyword evidence="2" id="KW-0378">Hydrolase</keyword>
<evidence type="ECO:0000259" key="5">
    <source>
        <dbReference type="SMART" id="SM00507"/>
    </source>
</evidence>
<dbReference type="PANTHER" id="PTHR41286">
    <property type="entry name" value="HNH NUCLEASE YAJD-RELATED"/>
    <property type="match status" value="1"/>
</dbReference>
<dbReference type="InterPro" id="IPR002711">
    <property type="entry name" value="HNH"/>
</dbReference>
<protein>
    <recommendedName>
        <fullName evidence="4">Putative HNH nuclease YajD</fullName>
    </recommendedName>
</protein>
<organism evidence="6 7">
    <name type="scientific">Paracoccus alkanivorans</name>
    <dbReference type="NCBI Taxonomy" id="2116655"/>
    <lineage>
        <taxon>Bacteria</taxon>
        <taxon>Pseudomonadati</taxon>
        <taxon>Pseudomonadota</taxon>
        <taxon>Alphaproteobacteria</taxon>
        <taxon>Rhodobacterales</taxon>
        <taxon>Paracoccaceae</taxon>
        <taxon>Paracoccus</taxon>
    </lineage>
</organism>
<dbReference type="GO" id="GO:0003676">
    <property type="term" value="F:nucleic acid binding"/>
    <property type="evidence" value="ECO:0007669"/>
    <property type="project" value="InterPro"/>
</dbReference>
<dbReference type="Gene3D" id="1.10.30.50">
    <property type="match status" value="1"/>
</dbReference>
<reference evidence="6 7" key="1">
    <citation type="submission" date="2018-07" db="EMBL/GenBank/DDBJ databases">
        <authorList>
            <person name="Zhang Y."/>
            <person name="Wang L."/>
            <person name="Ma S."/>
        </authorList>
    </citation>
    <scope>NUCLEOTIDE SEQUENCE [LARGE SCALE GENOMIC DNA]</scope>
    <source>
        <strain evidence="6 7">4-2</strain>
    </source>
</reference>
<gene>
    <name evidence="6" type="ORF">C9E81_08985</name>
</gene>
<dbReference type="Proteomes" id="UP000273516">
    <property type="component" value="Unassembled WGS sequence"/>
</dbReference>
<evidence type="ECO:0000313" key="7">
    <source>
        <dbReference type="Proteomes" id="UP000273516"/>
    </source>
</evidence>
<dbReference type="OrthoDB" id="5292295at2"/>
<dbReference type="SMART" id="SM00507">
    <property type="entry name" value="HNHc"/>
    <property type="match status" value="1"/>
</dbReference>
<accession>A0A3M0MVL6</accession>
<dbReference type="CDD" id="cd00085">
    <property type="entry name" value="HNHc"/>
    <property type="match status" value="1"/>
</dbReference>
<dbReference type="GO" id="GO:0008270">
    <property type="term" value="F:zinc ion binding"/>
    <property type="evidence" value="ECO:0007669"/>
    <property type="project" value="InterPro"/>
</dbReference>
<evidence type="ECO:0000256" key="2">
    <source>
        <dbReference type="ARBA" id="ARBA00022801"/>
    </source>
</evidence>
<proteinExistence type="inferred from homology"/>
<evidence type="ECO:0000313" key="6">
    <source>
        <dbReference type="EMBL" id="RMC35367.1"/>
    </source>
</evidence>
<feature type="domain" description="HNH nuclease" evidence="5">
    <location>
        <begin position="53"/>
        <end position="103"/>
    </location>
</feature>
<keyword evidence="7" id="KW-1185">Reference proteome</keyword>
<comment type="caution">
    <text evidence="6">The sequence shown here is derived from an EMBL/GenBank/DDBJ whole genome shotgun (WGS) entry which is preliminary data.</text>
</comment>
<dbReference type="Pfam" id="PF01844">
    <property type="entry name" value="HNH"/>
    <property type="match status" value="1"/>
</dbReference>
<comment type="similarity">
    <text evidence="3">Belongs to the HNH nuclease family.</text>
</comment>
<keyword evidence="6" id="KW-0255">Endonuclease</keyword>
<name>A0A3M0MVL6_9RHOB</name>